<evidence type="ECO:0000256" key="3">
    <source>
        <dbReference type="ARBA" id="ARBA00007110"/>
    </source>
</evidence>
<comment type="similarity">
    <text evidence="3">Belongs to the CobT family.</text>
</comment>
<dbReference type="Proteomes" id="UP000886757">
    <property type="component" value="Unassembled WGS sequence"/>
</dbReference>
<evidence type="ECO:0000313" key="13">
    <source>
        <dbReference type="Proteomes" id="UP000886757"/>
    </source>
</evidence>
<dbReference type="EC" id="2.4.2.21" evidence="4 10"/>
<keyword evidence="7 12" id="KW-0328">Glycosyltransferase</keyword>
<proteinExistence type="inferred from homology"/>
<dbReference type="PANTHER" id="PTHR43463">
    <property type="entry name" value="NICOTINATE-NUCLEOTIDE--DIMETHYLBENZIMIDAZOLE PHOSPHORIBOSYLTRANSFERASE"/>
    <property type="match status" value="1"/>
</dbReference>
<dbReference type="CDD" id="cd02439">
    <property type="entry name" value="DMB-PRT_CobT"/>
    <property type="match status" value="1"/>
</dbReference>
<dbReference type="PANTHER" id="PTHR43463:SF1">
    <property type="entry name" value="NICOTINATE-NUCLEOTIDE--DIMETHYLBENZIMIDAZOLE PHOSPHORIBOSYLTRANSFERASE"/>
    <property type="match status" value="1"/>
</dbReference>
<dbReference type="Gene3D" id="3.40.50.10210">
    <property type="match status" value="1"/>
</dbReference>
<comment type="pathway">
    <text evidence="2">Nucleoside biosynthesis; alpha-ribazole biosynthesis; alpha-ribazole from 5,6-dimethylbenzimidazole: step 1/2.</text>
</comment>
<name>A0A9D1D8T3_9FIRM</name>
<evidence type="ECO:0000256" key="5">
    <source>
        <dbReference type="ARBA" id="ARBA00015486"/>
    </source>
</evidence>
<protein>
    <recommendedName>
        <fullName evidence="5 10">Nicotinate-nucleotide--dimethylbenzimidazole phosphoribosyltransferase</fullName>
        <ecNumber evidence="4 10">2.4.2.21</ecNumber>
    </recommendedName>
</protein>
<evidence type="ECO:0000256" key="1">
    <source>
        <dbReference type="ARBA" id="ARBA00002197"/>
    </source>
</evidence>
<evidence type="ECO:0000256" key="9">
    <source>
        <dbReference type="ARBA" id="ARBA00047340"/>
    </source>
</evidence>
<organism evidence="12 13">
    <name type="scientific">Candidatus Choladousia intestinavium</name>
    <dbReference type="NCBI Taxonomy" id="2840727"/>
    <lineage>
        <taxon>Bacteria</taxon>
        <taxon>Bacillati</taxon>
        <taxon>Bacillota</taxon>
        <taxon>Clostridia</taxon>
        <taxon>Lachnospirales</taxon>
        <taxon>Lachnospiraceae</taxon>
        <taxon>Lachnospiraceae incertae sedis</taxon>
        <taxon>Candidatus Choladousia</taxon>
    </lineage>
</organism>
<evidence type="ECO:0000256" key="8">
    <source>
        <dbReference type="ARBA" id="ARBA00022679"/>
    </source>
</evidence>
<dbReference type="InterPro" id="IPR003200">
    <property type="entry name" value="Nict_dMeBzImd_PRibTrfase"/>
</dbReference>
<evidence type="ECO:0000256" key="6">
    <source>
        <dbReference type="ARBA" id="ARBA00022573"/>
    </source>
</evidence>
<keyword evidence="11" id="KW-0812">Transmembrane</keyword>
<dbReference type="GO" id="GO:0009236">
    <property type="term" value="P:cobalamin biosynthetic process"/>
    <property type="evidence" value="ECO:0007669"/>
    <property type="project" value="UniProtKB-UniRule"/>
</dbReference>
<keyword evidence="11" id="KW-1133">Transmembrane helix</keyword>
<keyword evidence="11" id="KW-0472">Membrane</keyword>
<comment type="caution">
    <text evidence="12">The sequence shown here is derived from an EMBL/GenBank/DDBJ whole genome shotgun (WGS) entry which is preliminary data.</text>
</comment>
<comment type="catalytic activity">
    <reaction evidence="9">
        <text>5,6-dimethylbenzimidazole + nicotinate beta-D-ribonucleotide = alpha-ribazole 5'-phosphate + nicotinate + H(+)</text>
        <dbReference type="Rhea" id="RHEA:11196"/>
        <dbReference type="ChEBI" id="CHEBI:15378"/>
        <dbReference type="ChEBI" id="CHEBI:15890"/>
        <dbReference type="ChEBI" id="CHEBI:32544"/>
        <dbReference type="ChEBI" id="CHEBI:57502"/>
        <dbReference type="ChEBI" id="CHEBI:57918"/>
        <dbReference type="EC" id="2.4.2.21"/>
    </reaction>
</comment>
<evidence type="ECO:0000256" key="11">
    <source>
        <dbReference type="SAM" id="Phobius"/>
    </source>
</evidence>
<evidence type="ECO:0000256" key="10">
    <source>
        <dbReference type="NCBIfam" id="TIGR03160"/>
    </source>
</evidence>
<evidence type="ECO:0000256" key="2">
    <source>
        <dbReference type="ARBA" id="ARBA00005049"/>
    </source>
</evidence>
<dbReference type="AlphaFoldDB" id="A0A9D1D8T3"/>
<dbReference type="InterPro" id="IPR017846">
    <property type="entry name" value="Nict_dMeBzImd_PRibTrfase_bact"/>
</dbReference>
<dbReference type="InterPro" id="IPR023195">
    <property type="entry name" value="Nict_dMeBzImd_PRibTrfase_N"/>
</dbReference>
<dbReference type="Gene3D" id="1.10.1610.10">
    <property type="match status" value="1"/>
</dbReference>
<dbReference type="NCBIfam" id="TIGR03160">
    <property type="entry name" value="cobT_DBIPRT"/>
    <property type="match status" value="1"/>
</dbReference>
<evidence type="ECO:0000313" key="12">
    <source>
        <dbReference type="EMBL" id="HIR13304.1"/>
    </source>
</evidence>
<evidence type="ECO:0000256" key="4">
    <source>
        <dbReference type="ARBA" id="ARBA00011991"/>
    </source>
</evidence>
<reference evidence="12" key="2">
    <citation type="journal article" date="2021" name="PeerJ">
        <title>Extensive microbial diversity within the chicken gut microbiome revealed by metagenomics and culture.</title>
        <authorList>
            <person name="Gilroy R."/>
            <person name="Ravi A."/>
            <person name="Getino M."/>
            <person name="Pursley I."/>
            <person name="Horton D.L."/>
            <person name="Alikhan N.F."/>
            <person name="Baker D."/>
            <person name="Gharbi K."/>
            <person name="Hall N."/>
            <person name="Watson M."/>
            <person name="Adriaenssens E.M."/>
            <person name="Foster-Nyarko E."/>
            <person name="Jarju S."/>
            <person name="Secka A."/>
            <person name="Antonio M."/>
            <person name="Oren A."/>
            <person name="Chaudhuri R.R."/>
            <person name="La Ragione R."/>
            <person name="Hildebrand F."/>
            <person name="Pallen M.J."/>
        </authorList>
    </citation>
    <scope>NUCLEOTIDE SEQUENCE</scope>
    <source>
        <strain evidence="12">ChiSjej4B22-8148</strain>
    </source>
</reference>
<accession>A0A9D1D8T3</accession>
<keyword evidence="8 12" id="KW-0808">Transferase</keyword>
<reference evidence="12" key="1">
    <citation type="submission" date="2020-10" db="EMBL/GenBank/DDBJ databases">
        <authorList>
            <person name="Gilroy R."/>
        </authorList>
    </citation>
    <scope>NUCLEOTIDE SEQUENCE</scope>
    <source>
        <strain evidence="12">ChiSjej4B22-8148</strain>
    </source>
</reference>
<comment type="function">
    <text evidence="1">Catalyzes the synthesis of alpha-ribazole-5'-phosphate from nicotinate mononucleotide (NAMN) and 5,6-dimethylbenzimidazole (DMB).</text>
</comment>
<dbReference type="GO" id="GO:0008939">
    <property type="term" value="F:nicotinate-nucleotide-dimethylbenzimidazole phosphoribosyltransferase activity"/>
    <property type="evidence" value="ECO:0007669"/>
    <property type="project" value="UniProtKB-UniRule"/>
</dbReference>
<dbReference type="Pfam" id="PF02277">
    <property type="entry name" value="DBI_PRT"/>
    <property type="match status" value="1"/>
</dbReference>
<feature type="transmembrane region" description="Helical" evidence="11">
    <location>
        <begin position="251"/>
        <end position="272"/>
    </location>
</feature>
<dbReference type="InterPro" id="IPR036087">
    <property type="entry name" value="Nict_dMeBzImd_PRibTrfase_sf"/>
</dbReference>
<dbReference type="EMBL" id="DVGK01000059">
    <property type="protein sequence ID" value="HIR13304.1"/>
    <property type="molecule type" value="Genomic_DNA"/>
</dbReference>
<gene>
    <name evidence="12" type="primary">cobT</name>
    <name evidence="12" type="ORF">IAB31_05195</name>
</gene>
<evidence type="ECO:0000256" key="7">
    <source>
        <dbReference type="ARBA" id="ARBA00022676"/>
    </source>
</evidence>
<dbReference type="SUPFAM" id="SSF52733">
    <property type="entry name" value="Nicotinate mononucleotide:5,6-dimethylbenzimidazole phosphoribosyltransferase (CobT)"/>
    <property type="match status" value="1"/>
</dbReference>
<dbReference type="FunFam" id="3.40.50.10210:FF:000001">
    <property type="entry name" value="Nicotinate-nucleotide--dimethylbenzimidazole phosphoribosyltransferase"/>
    <property type="match status" value="1"/>
</dbReference>
<dbReference type="NCBIfam" id="NF000996">
    <property type="entry name" value="PRK00105.1"/>
    <property type="match status" value="1"/>
</dbReference>
<keyword evidence="6" id="KW-0169">Cobalamin biosynthesis</keyword>
<sequence>MTLEEAIKGIVPADQEACRIAKKRWDSIAKPLYSLGWMEDAVARIAGAQHTSQICTEKKILVPLCADNGIVEEGVTQTGQDVTAIVAENFLDAKSCAAIICHQSGADIFPVDIGMAVDTPRVEKRKVAYGTKNFAKEKAMTREQAVQALETGINLVGELKEKGYSLIATGEMGIGNTTTSSAVGASLLKLPAEQMTGRGAGLSDEGLRRKMQVIQDAMVRWNLTEQEPLEILSCVGGFDLGGMAGMFLGGAYFHVPILIDGFISSVAALLAVRMCPEAKGYMLATHVSKEFASRRVLEELGLPWMIDGGLCLGEGSGAAAVFHLIEMANVIYQEMSTFEQIHVEAYQPFS</sequence>